<protein>
    <recommendedName>
        <fullName evidence="3">PD(D/E)XK endonuclease domain-containing protein</fullName>
    </recommendedName>
</protein>
<dbReference type="STRING" id="624147.SAMN04487970_105110"/>
<dbReference type="Proteomes" id="UP000198601">
    <property type="component" value="Unassembled WGS sequence"/>
</dbReference>
<dbReference type="InterPro" id="IPR011856">
    <property type="entry name" value="tRNA_endonuc-like_dom_sf"/>
</dbReference>
<name>A0A1G4TFQ7_9BACL</name>
<dbReference type="Gene3D" id="3.40.1350.10">
    <property type="match status" value="1"/>
</dbReference>
<dbReference type="GO" id="GO:0003676">
    <property type="term" value="F:nucleic acid binding"/>
    <property type="evidence" value="ECO:0007669"/>
    <property type="project" value="InterPro"/>
</dbReference>
<dbReference type="EMBL" id="FMTT01000051">
    <property type="protein sequence ID" value="SCW80221.1"/>
    <property type="molecule type" value="Genomic_DNA"/>
</dbReference>
<keyword evidence="2" id="KW-1185">Reference proteome</keyword>
<dbReference type="OrthoDB" id="278384at2"/>
<evidence type="ECO:0000313" key="1">
    <source>
        <dbReference type="EMBL" id="SCW80221.1"/>
    </source>
</evidence>
<accession>A0A1G4TFQ7</accession>
<dbReference type="SUPFAM" id="SSF52980">
    <property type="entry name" value="Restriction endonuclease-like"/>
    <property type="match status" value="1"/>
</dbReference>
<gene>
    <name evidence="1" type="ORF">SAMN04487970_105110</name>
</gene>
<evidence type="ECO:0000313" key="2">
    <source>
        <dbReference type="Proteomes" id="UP000198601"/>
    </source>
</evidence>
<evidence type="ECO:0008006" key="3">
    <source>
        <dbReference type="Google" id="ProtNLM"/>
    </source>
</evidence>
<dbReference type="InterPro" id="IPR011335">
    <property type="entry name" value="Restrct_endonuc-II-like"/>
</dbReference>
<proteinExistence type="predicted"/>
<reference evidence="2" key="1">
    <citation type="submission" date="2016-10" db="EMBL/GenBank/DDBJ databases">
        <authorList>
            <person name="Varghese N."/>
            <person name="Submissions S."/>
        </authorList>
    </citation>
    <scope>NUCLEOTIDE SEQUENCE [LARGE SCALE GENOMIC DNA]</scope>
    <source>
        <strain evidence="2">CGMCC 1.8946</strain>
    </source>
</reference>
<dbReference type="AlphaFoldDB" id="A0A1G4TFQ7"/>
<sequence length="147" mass="16901">MISEYSSNHTHITGDFGEHLIMYWLSKNGYECVLVRHVGIDIIASKNGERIGISVKSRSRKEGTNNFKFTMIKPLEHVRKIKETCASFACKEYFAFILDQMGIIYGYLIPLSVIEKYYSVSAKSSQDWNMQKLTNDANTISFQLNWA</sequence>
<organism evidence="1 2">
    <name type="scientific">Paenibacillus tianmuensis</name>
    <dbReference type="NCBI Taxonomy" id="624147"/>
    <lineage>
        <taxon>Bacteria</taxon>
        <taxon>Bacillati</taxon>
        <taxon>Bacillota</taxon>
        <taxon>Bacilli</taxon>
        <taxon>Bacillales</taxon>
        <taxon>Paenibacillaceae</taxon>
        <taxon>Paenibacillus</taxon>
    </lineage>
</organism>